<reference evidence="10 11" key="1">
    <citation type="submission" date="2014-12" db="EMBL/GenBank/DDBJ databases">
        <title>Genome sequencing of Microbacterium hominis TPW29.</title>
        <authorList>
            <person name="Tan P.W."/>
            <person name="Chan K.-G."/>
        </authorList>
    </citation>
    <scope>NUCLEOTIDE SEQUENCE [LARGE SCALE GENOMIC DNA]</scope>
    <source>
        <strain evidence="10 11">TPW29</strain>
    </source>
</reference>
<proteinExistence type="predicted"/>
<evidence type="ECO:0000256" key="6">
    <source>
        <dbReference type="ARBA" id="ARBA00023136"/>
    </source>
</evidence>
<dbReference type="GO" id="GO:0006816">
    <property type="term" value="P:calcium ion transport"/>
    <property type="evidence" value="ECO:0007669"/>
    <property type="project" value="TreeGrafter"/>
</dbReference>
<evidence type="ECO:0000256" key="7">
    <source>
        <dbReference type="ARBA" id="ARBA00023157"/>
    </source>
</evidence>
<name>A0A0B4D5M8_9MICO</name>
<keyword evidence="6" id="KW-0472">Membrane</keyword>
<feature type="domain" description="PKD" evidence="9">
    <location>
        <begin position="1125"/>
        <end position="1181"/>
    </location>
</feature>
<dbReference type="InterPro" id="IPR013320">
    <property type="entry name" value="ConA-like_dom_sf"/>
</dbReference>
<dbReference type="InterPro" id="IPR035986">
    <property type="entry name" value="PKD_dom_sf"/>
</dbReference>
<dbReference type="CDD" id="cd00146">
    <property type="entry name" value="PKD"/>
    <property type="match status" value="4"/>
</dbReference>
<accession>A0A0B4D5M8</accession>
<evidence type="ECO:0000256" key="2">
    <source>
        <dbReference type="ARBA" id="ARBA00022692"/>
    </source>
</evidence>
<feature type="domain" description="PKD" evidence="9">
    <location>
        <begin position="1269"/>
        <end position="1353"/>
    </location>
</feature>
<dbReference type="SUPFAM" id="SSF50998">
    <property type="entry name" value="Quinoprotein alcohol dehydrogenase-like"/>
    <property type="match status" value="1"/>
</dbReference>
<dbReference type="SMART" id="SM00089">
    <property type="entry name" value="PKD"/>
    <property type="match status" value="4"/>
</dbReference>
<protein>
    <recommendedName>
        <fullName evidence="9">PKD domain-containing protein</fullName>
    </recommendedName>
</protein>
<dbReference type="Gene3D" id="2.60.40.10">
    <property type="entry name" value="Immunoglobulins"/>
    <property type="match status" value="4"/>
</dbReference>
<dbReference type="EMBL" id="JWSZ01000003">
    <property type="protein sequence ID" value="KIC59490.1"/>
    <property type="molecule type" value="Genomic_DNA"/>
</dbReference>
<evidence type="ECO:0000256" key="3">
    <source>
        <dbReference type="ARBA" id="ARBA00022729"/>
    </source>
</evidence>
<dbReference type="InterPro" id="IPR011047">
    <property type="entry name" value="Quinoprotein_ADH-like_sf"/>
</dbReference>
<dbReference type="GO" id="GO:0005886">
    <property type="term" value="C:plasma membrane"/>
    <property type="evidence" value="ECO:0007669"/>
    <property type="project" value="TreeGrafter"/>
</dbReference>
<comment type="subcellular location">
    <subcellularLocation>
        <location evidence="1">Membrane</location>
        <topology evidence="1">Multi-pass membrane protein</topology>
    </subcellularLocation>
</comment>
<evidence type="ECO:0000259" key="9">
    <source>
        <dbReference type="PROSITE" id="PS50093"/>
    </source>
</evidence>
<evidence type="ECO:0000313" key="11">
    <source>
        <dbReference type="Proteomes" id="UP000031202"/>
    </source>
</evidence>
<evidence type="ECO:0000313" key="10">
    <source>
        <dbReference type="EMBL" id="KIC59490.1"/>
    </source>
</evidence>
<comment type="caution">
    <text evidence="10">The sequence shown here is derived from an EMBL/GenBank/DDBJ whole genome shotgun (WGS) entry which is preliminary data.</text>
</comment>
<dbReference type="Proteomes" id="UP000031202">
    <property type="component" value="Unassembled WGS sequence"/>
</dbReference>
<keyword evidence="2" id="KW-0812">Transmembrane</keyword>
<dbReference type="PANTHER" id="PTHR46730:SF1">
    <property type="entry name" value="PLAT DOMAIN-CONTAINING PROTEIN"/>
    <property type="match status" value="1"/>
</dbReference>
<evidence type="ECO:0000256" key="1">
    <source>
        <dbReference type="ARBA" id="ARBA00004141"/>
    </source>
</evidence>
<keyword evidence="5" id="KW-1133">Transmembrane helix</keyword>
<dbReference type="InterPro" id="IPR001791">
    <property type="entry name" value="Laminin_G"/>
</dbReference>
<feature type="domain" description="PKD" evidence="9">
    <location>
        <begin position="1186"/>
        <end position="1267"/>
    </location>
</feature>
<dbReference type="SMART" id="SM00560">
    <property type="entry name" value="LamGL"/>
    <property type="match status" value="2"/>
</dbReference>
<feature type="domain" description="PKD" evidence="9">
    <location>
        <begin position="1022"/>
        <end position="1099"/>
    </location>
</feature>
<dbReference type="SUPFAM" id="SSF49299">
    <property type="entry name" value="PKD domain"/>
    <property type="match status" value="4"/>
</dbReference>
<dbReference type="InterPro" id="IPR013783">
    <property type="entry name" value="Ig-like_fold"/>
</dbReference>
<feature type="signal peptide" evidence="8">
    <location>
        <begin position="1"/>
        <end position="37"/>
    </location>
</feature>
<dbReference type="RefSeq" id="WP_039412942.1">
    <property type="nucleotide sequence ID" value="NZ_JWSZ01000003.1"/>
</dbReference>
<evidence type="ECO:0000256" key="4">
    <source>
        <dbReference type="ARBA" id="ARBA00022737"/>
    </source>
</evidence>
<evidence type="ECO:0000256" key="5">
    <source>
        <dbReference type="ARBA" id="ARBA00022989"/>
    </source>
</evidence>
<dbReference type="Pfam" id="PF18911">
    <property type="entry name" value="PKD_4"/>
    <property type="match status" value="4"/>
</dbReference>
<dbReference type="InterPro" id="IPR006558">
    <property type="entry name" value="LamG-like"/>
</dbReference>
<gene>
    <name evidence="10" type="ORF">RM52_03280</name>
</gene>
<dbReference type="InterPro" id="IPR022409">
    <property type="entry name" value="PKD/Chitinase_dom"/>
</dbReference>
<dbReference type="CDD" id="cd00110">
    <property type="entry name" value="LamG"/>
    <property type="match status" value="1"/>
</dbReference>
<dbReference type="SMART" id="SM00282">
    <property type="entry name" value="LamG"/>
    <property type="match status" value="2"/>
</dbReference>
<evidence type="ECO:0000256" key="8">
    <source>
        <dbReference type="SAM" id="SignalP"/>
    </source>
</evidence>
<dbReference type="GO" id="GO:0005261">
    <property type="term" value="F:monoatomic cation channel activity"/>
    <property type="evidence" value="ECO:0007669"/>
    <property type="project" value="TreeGrafter"/>
</dbReference>
<organism evidence="10 11">
    <name type="scientific">Microbacterium hominis</name>
    <dbReference type="NCBI Taxonomy" id="162426"/>
    <lineage>
        <taxon>Bacteria</taxon>
        <taxon>Bacillati</taxon>
        <taxon>Actinomycetota</taxon>
        <taxon>Actinomycetes</taxon>
        <taxon>Micrococcales</taxon>
        <taxon>Microbacteriaceae</taxon>
        <taxon>Microbacterium</taxon>
    </lineage>
</organism>
<dbReference type="PROSITE" id="PS50093">
    <property type="entry name" value="PKD"/>
    <property type="match status" value="4"/>
</dbReference>
<dbReference type="InterPro" id="IPR000601">
    <property type="entry name" value="PKD_dom"/>
</dbReference>
<sequence length="1570" mass="161307">MTRPAAHSSRLTRLLAPVLTAATIIAGGLVAAAPAAAADPAPVAPETVTVDLLPTWQINGVVWSQAVVGTTVYVTGSFTKARPPGVAAGGAGEIDANNVFAFDITTGNPVAGFAHAFDAQGLVVRAAPDGKTVYVGGDFTTVDGQARAHVAAFDVATGALTPWAPRTDGQVRAFSFIGDTVYAGGNFRSSNGQPRTELAAWSATTGALTSWAPTASGDGFVWDMVTIPDASRLIVAGSFTVLNGATAYGMGALDATTGASLPWAAVDRIRSAGLNGAISSLSTDGTQVYGSGYAFGAGASFEGTFAADPYTGALNWVNDCLGDTYSTFPQNGVLYVASHHHDCSVVGGFPDTNPRSRWMKATAEPTTPVGTITRKDAYGWDFTGLPYAGLLNWYPDLDFGSYTSARQAAWSVTGNNNYVVLGGEFPKVNGIAQQGLARFGKRTVSPHLSGPIYTAAMTPTPYSNERGLVRVPFSSAWDRDGATVTYDVFRSPATKIATFSRTDGRFWSLPSLSIVDSGQTPGSQVRYQVRAKDADGNIQWSAWSPWITVSDAATSAYRAAVRAGGASHYWRLGEPSGATRLFDDVGDAPGIPTGLVLGAPGALQGDTDAAITSAGGSTPRMTTVDPLPSDTAVSVEAWVNTTSTRGGRIVGFGDSATGTSSSGGTDRVLYLDTTGRVNFAINDGAYRTVYSRGSVNDGQWHHLVGTVDGTGMQLFVDGIRVGRSQAATTPKSYTGYWRIGADQTSGFTNRPTDAGLAGSIDDVAVYPKALSQTDVQSHYTVSGRTGAWGTAGSDAYGTTVSADRPDLYWRLDEATGTALTDAAGGGPVGALSGTVIRAVGGITPGSSATTFNGSTALGVAQEAWDAPQAFSAELWVKTTSTKGGKLIGFGSTSSGLSSSYDRHVVMQSNGRVNFGTYNGTQNTITSTNAYNDGQWHHIVASQGPDGMKLWIDTQLVASSPVTTAQVYRGFWRIGGDKTWGNTSSNYIAGTLDEVAVYPSVLGESRVRAHFAAAGRVPIERAPVPSFTVASTYLTTTVDGSATTDADGNLATYAWNFGDGTSASGPTATHTYAAAGTYTITLTATDATLLTGALSKTVTVAPNQAPAAAFSPTIDHLALSVDGGASHDSDGSVAAYAWDFGDGTSASGPNAAHTYAAPGDYTVRLTVTDNDGMTGTVTHTVTANAVPNQPPTAAFTETTDFLSVSVDAGASTDPDDTIASFAWDFGDGSTGAGATATHVYTSAGTYTVSLVTTDDKGATTTASHAITVVADQPPVAAFVTGVTDLRVGVDATGSTDPDGSIASYTWDFGDGTSATGATAVHDYAAAGTYTISLTVADDHGATSAQTAPVTVTAPRVWARDDFERTVASGWGASDVGGAWAITPNTATAVGKFSVSGGTGKVTLSAGNSYTASLPAATASTDTEERFTVTFSQPSTGGGYYFSAIGRQVDAANDYRAKVRVASTGAVAVWLTRTVAGTETVLTSLTIPNTTVTAGDALSIRFQVSGANATSLKAKVWRTATAEPASWTLTSSDATPALQVPGVVGINSYLSASATAVPVQYSYDGFWAGPAK</sequence>
<feature type="chain" id="PRO_5002086389" description="PKD domain-containing protein" evidence="8">
    <location>
        <begin position="38"/>
        <end position="1570"/>
    </location>
</feature>
<keyword evidence="3 8" id="KW-0732">Signal</keyword>
<dbReference type="Pfam" id="PF13385">
    <property type="entry name" value="Laminin_G_3"/>
    <property type="match status" value="2"/>
</dbReference>
<keyword evidence="4" id="KW-0677">Repeat</keyword>
<dbReference type="GO" id="GO:0005975">
    <property type="term" value="P:carbohydrate metabolic process"/>
    <property type="evidence" value="ECO:0007669"/>
    <property type="project" value="UniProtKB-ARBA"/>
</dbReference>
<dbReference type="PANTHER" id="PTHR46730">
    <property type="entry name" value="POLYCYSTIN-1"/>
    <property type="match status" value="1"/>
</dbReference>
<dbReference type="SUPFAM" id="SSF49899">
    <property type="entry name" value="Concanavalin A-like lectins/glucanases"/>
    <property type="match status" value="2"/>
</dbReference>
<dbReference type="Gene3D" id="2.60.120.200">
    <property type="match status" value="2"/>
</dbReference>
<keyword evidence="7" id="KW-1015">Disulfide bond</keyword>